<comment type="caution">
    <text evidence="2">The sequence shown here is derived from an EMBL/GenBank/DDBJ whole genome shotgun (WGS) entry which is preliminary data.</text>
</comment>
<name>A0AAV7V6X1_PLEWA</name>
<proteinExistence type="predicted"/>
<feature type="region of interest" description="Disordered" evidence="1">
    <location>
        <begin position="1"/>
        <end position="41"/>
    </location>
</feature>
<dbReference type="Proteomes" id="UP001066276">
    <property type="component" value="Chromosome 2_1"/>
</dbReference>
<evidence type="ECO:0000313" key="3">
    <source>
        <dbReference type="Proteomes" id="UP001066276"/>
    </source>
</evidence>
<feature type="compositionally biased region" description="Basic and acidic residues" evidence="1">
    <location>
        <begin position="109"/>
        <end position="118"/>
    </location>
</feature>
<accession>A0AAV7V6X1</accession>
<organism evidence="2 3">
    <name type="scientific">Pleurodeles waltl</name>
    <name type="common">Iberian ribbed newt</name>
    <dbReference type="NCBI Taxonomy" id="8319"/>
    <lineage>
        <taxon>Eukaryota</taxon>
        <taxon>Metazoa</taxon>
        <taxon>Chordata</taxon>
        <taxon>Craniata</taxon>
        <taxon>Vertebrata</taxon>
        <taxon>Euteleostomi</taxon>
        <taxon>Amphibia</taxon>
        <taxon>Batrachia</taxon>
        <taxon>Caudata</taxon>
        <taxon>Salamandroidea</taxon>
        <taxon>Salamandridae</taxon>
        <taxon>Pleurodelinae</taxon>
        <taxon>Pleurodeles</taxon>
    </lineage>
</organism>
<dbReference type="AlphaFoldDB" id="A0AAV7V6X1"/>
<evidence type="ECO:0000313" key="2">
    <source>
        <dbReference type="EMBL" id="KAJ1197008.1"/>
    </source>
</evidence>
<evidence type="ECO:0000256" key="1">
    <source>
        <dbReference type="SAM" id="MobiDB-lite"/>
    </source>
</evidence>
<sequence length="118" mass="12548">MKPRTLTAGPDSQGRETVGGAGEGSKHGRRSRPGPKVGQQIERGEQICPQAPAKPPGSSGMQVLHEWEVVSPGGVAICNVLMAEFNKEPRRQWRSGGTPYRKCGGPDKAAARPDLQGH</sequence>
<reference evidence="2" key="1">
    <citation type="journal article" date="2022" name="bioRxiv">
        <title>Sequencing and chromosome-scale assembly of the giantPleurodeles waltlgenome.</title>
        <authorList>
            <person name="Brown T."/>
            <person name="Elewa A."/>
            <person name="Iarovenko S."/>
            <person name="Subramanian E."/>
            <person name="Araus A.J."/>
            <person name="Petzold A."/>
            <person name="Susuki M."/>
            <person name="Suzuki K.-i.T."/>
            <person name="Hayashi T."/>
            <person name="Toyoda A."/>
            <person name="Oliveira C."/>
            <person name="Osipova E."/>
            <person name="Leigh N.D."/>
            <person name="Simon A."/>
            <person name="Yun M.H."/>
        </authorList>
    </citation>
    <scope>NUCLEOTIDE SEQUENCE</scope>
    <source>
        <strain evidence="2">20211129_DDA</strain>
        <tissue evidence="2">Liver</tissue>
    </source>
</reference>
<feature type="region of interest" description="Disordered" evidence="1">
    <location>
        <begin position="91"/>
        <end position="118"/>
    </location>
</feature>
<dbReference type="EMBL" id="JANPWB010000003">
    <property type="protein sequence ID" value="KAJ1197008.1"/>
    <property type="molecule type" value="Genomic_DNA"/>
</dbReference>
<gene>
    <name evidence="2" type="ORF">NDU88_000871</name>
</gene>
<keyword evidence="3" id="KW-1185">Reference proteome</keyword>
<protein>
    <submittedName>
        <fullName evidence="2">Uncharacterized protein</fullName>
    </submittedName>
</protein>